<dbReference type="STRING" id="137246.A0A401T3J0"/>
<accession>A0A401T3J0</accession>
<dbReference type="InterPro" id="IPR052237">
    <property type="entry name" value="Ataxin-7-like_regulator"/>
</dbReference>
<name>A0A401T3J0_CHIPU</name>
<reference evidence="3 4" key="1">
    <citation type="journal article" date="2018" name="Nat. Ecol. Evol.">
        <title>Shark genomes provide insights into elasmobranch evolution and the origin of vertebrates.</title>
        <authorList>
            <person name="Hara Y"/>
            <person name="Yamaguchi K"/>
            <person name="Onimaru K"/>
            <person name="Kadota M"/>
            <person name="Koyanagi M"/>
            <person name="Keeley SD"/>
            <person name="Tatsumi K"/>
            <person name="Tanaka K"/>
            <person name="Motone F"/>
            <person name="Kageyama Y"/>
            <person name="Nozu R"/>
            <person name="Adachi N"/>
            <person name="Nishimura O"/>
            <person name="Nakagawa R"/>
            <person name="Tanegashima C"/>
            <person name="Kiyatake I"/>
            <person name="Matsumoto R"/>
            <person name="Murakumo K"/>
            <person name="Nishida K"/>
            <person name="Terakita A"/>
            <person name="Kuratani S"/>
            <person name="Sato K"/>
            <person name="Hyodo S Kuraku.S."/>
        </authorList>
    </citation>
    <scope>NUCLEOTIDE SEQUENCE [LARGE SCALE GENOMIC DNA]</scope>
</reference>
<dbReference type="Proteomes" id="UP000287033">
    <property type="component" value="Unassembled WGS sequence"/>
</dbReference>
<dbReference type="InterPro" id="IPR013243">
    <property type="entry name" value="SCA7_dom"/>
</dbReference>
<comment type="caution">
    <text evidence="3">The sequence shown here is derived from an EMBL/GenBank/DDBJ whole genome shotgun (WGS) entry which is preliminary data.</text>
</comment>
<dbReference type="Gene3D" id="6.10.140.1270">
    <property type="match status" value="1"/>
</dbReference>
<dbReference type="Pfam" id="PF08313">
    <property type="entry name" value="SCA7"/>
    <property type="match status" value="1"/>
</dbReference>
<feature type="compositionally biased region" description="Polar residues" evidence="1">
    <location>
        <begin position="79"/>
        <end position="106"/>
    </location>
</feature>
<protein>
    <recommendedName>
        <fullName evidence="2">SCA7 domain-containing protein</fullName>
    </recommendedName>
</protein>
<dbReference type="PROSITE" id="PS51505">
    <property type="entry name" value="SCA7"/>
    <property type="match status" value="1"/>
</dbReference>
<dbReference type="AlphaFoldDB" id="A0A401T3J0"/>
<evidence type="ECO:0000313" key="3">
    <source>
        <dbReference type="EMBL" id="GCC37198.1"/>
    </source>
</evidence>
<dbReference type="EMBL" id="BEZZ01000958">
    <property type="protein sequence ID" value="GCC37198.1"/>
    <property type="molecule type" value="Genomic_DNA"/>
</dbReference>
<feature type="compositionally biased region" description="Low complexity" evidence="1">
    <location>
        <begin position="458"/>
        <end position="470"/>
    </location>
</feature>
<feature type="region of interest" description="Disordered" evidence="1">
    <location>
        <begin position="67"/>
        <end position="116"/>
    </location>
</feature>
<evidence type="ECO:0000256" key="1">
    <source>
        <dbReference type="SAM" id="MobiDB-lite"/>
    </source>
</evidence>
<feature type="region of interest" description="Disordered" evidence="1">
    <location>
        <begin position="449"/>
        <end position="470"/>
    </location>
</feature>
<feature type="domain" description="SCA7" evidence="2">
    <location>
        <begin position="236"/>
        <end position="303"/>
    </location>
</feature>
<dbReference type="PANTHER" id="PTHR15117">
    <property type="entry name" value="ATAXIN 7 RELATED"/>
    <property type="match status" value="1"/>
</dbReference>
<organism evidence="3 4">
    <name type="scientific">Chiloscyllium punctatum</name>
    <name type="common">Brownbanded bambooshark</name>
    <name type="synonym">Hemiscyllium punctatum</name>
    <dbReference type="NCBI Taxonomy" id="137246"/>
    <lineage>
        <taxon>Eukaryota</taxon>
        <taxon>Metazoa</taxon>
        <taxon>Chordata</taxon>
        <taxon>Craniata</taxon>
        <taxon>Vertebrata</taxon>
        <taxon>Chondrichthyes</taxon>
        <taxon>Elasmobranchii</taxon>
        <taxon>Galeomorphii</taxon>
        <taxon>Galeoidea</taxon>
        <taxon>Orectolobiformes</taxon>
        <taxon>Hemiscylliidae</taxon>
        <taxon>Chiloscyllium</taxon>
    </lineage>
</organism>
<feature type="compositionally biased region" description="Basic residues" evidence="1">
    <location>
        <begin position="719"/>
        <end position="730"/>
    </location>
</feature>
<proteinExistence type="predicted"/>
<feature type="region of interest" description="Disordered" evidence="1">
    <location>
        <begin position="510"/>
        <end position="730"/>
    </location>
</feature>
<evidence type="ECO:0000259" key="2">
    <source>
        <dbReference type="PROSITE" id="PS51505"/>
    </source>
</evidence>
<sequence>MQLNQSEDNGKDVRKKIETMRLIREDMPIFGHCPAHDEFFLVVCNQCGQVVKPQAFQMHCERRHGSLNKLSARRPPALNSPNSIVLQKSRSNSVQTAVTSNHGTSSSKEKLQSPGSKVLQLDVPSKGPKENLCLFVPVVNLEKIPTLRKTDSSCIKLSSKLPAVSLSPPNPTLAPSKPSPVPVVEPVAKALAASAIPKVADCLQPSTVIQNGKGERSPVLEEPTLSNRKNSHKIHRRIVEKESDLNKHCSVMDPDTKKHCTRSLSCKTHSLTQRRSVLGRHLAFDELLAEHRASLKNKETGKERKLQAKEMVPLSLGQEAAPGPVMLGISPNRPKLATCSGARVFLQSDLIENEKPSDPVPHPELPYPLFRFEINSRLSSEESDGEMTEEAEKLDCHYSRFHPKPLAFCTFGSRMISRGCYVFNRRFDRFRMALNSMVEKHLNSQMWRKIPPATDPQSTPLAAPTPAPSALSLPSISSISGSLSASASSPGVELKAASLPVSLVGARGPPEPPSACCRALPPLTPPARIPSPSLSRSPWAKSSRAPGIHLEPGPIGDTSLSKHKKPGPASCNPPPPSDSPLKRNCVLSLDRISAAPPGGTALHPPHSNTSSHRVSNGLGAHGPKAGRSGSTAILGLSGNSLKGNGRTVEQFGPKKEARLCAALNPASPPQPPTSPARTEGRKRKNAASCSKPTKIAKGPDVSGVQRKREESLATTRPHSNSHPHKAKVRP</sequence>
<evidence type="ECO:0000313" key="4">
    <source>
        <dbReference type="Proteomes" id="UP000287033"/>
    </source>
</evidence>
<keyword evidence="4" id="KW-1185">Reference proteome</keyword>
<feature type="region of interest" description="Disordered" evidence="1">
    <location>
        <begin position="210"/>
        <end position="232"/>
    </location>
</feature>
<dbReference type="PANTHER" id="PTHR15117:SF24">
    <property type="entry name" value="SCA7 DOMAIN-CONTAINING PROTEIN"/>
    <property type="match status" value="1"/>
</dbReference>
<feature type="compositionally biased region" description="Low complexity" evidence="1">
    <location>
        <begin position="634"/>
        <end position="645"/>
    </location>
</feature>
<gene>
    <name evidence="3" type="ORF">chiPu_0015699</name>
</gene>
<dbReference type="OMA" id="WLFKRTH"/>
<dbReference type="OrthoDB" id="21678at2759"/>